<feature type="compositionally biased region" description="Polar residues" evidence="5">
    <location>
        <begin position="281"/>
        <end position="300"/>
    </location>
</feature>
<dbReference type="PRINTS" id="PR00259">
    <property type="entry name" value="TMFOUR"/>
</dbReference>
<evidence type="ECO:0000256" key="5">
    <source>
        <dbReference type="SAM" id="MobiDB-lite"/>
    </source>
</evidence>
<feature type="region of interest" description="Disordered" evidence="5">
    <location>
        <begin position="279"/>
        <end position="300"/>
    </location>
</feature>
<keyword evidence="3 6" id="KW-1133">Transmembrane helix</keyword>
<dbReference type="InterPro" id="IPR018499">
    <property type="entry name" value="Tetraspanin/Peripherin"/>
</dbReference>
<evidence type="ECO:0000256" key="6">
    <source>
        <dbReference type="SAM" id="Phobius"/>
    </source>
</evidence>
<dbReference type="GO" id="GO:0016020">
    <property type="term" value="C:membrane"/>
    <property type="evidence" value="ECO:0007669"/>
    <property type="project" value="UniProtKB-SubCell"/>
</dbReference>
<keyword evidence="7" id="KW-1185">Reference proteome</keyword>
<evidence type="ECO:0000256" key="1">
    <source>
        <dbReference type="ARBA" id="ARBA00004141"/>
    </source>
</evidence>
<dbReference type="KEGG" id="cvn:111126287"/>
<protein>
    <submittedName>
        <fullName evidence="8">Tetraspanin-9-like</fullName>
    </submittedName>
</protein>
<keyword evidence="4 6" id="KW-0472">Membrane</keyword>
<keyword evidence="2 6" id="KW-0812">Transmembrane</keyword>
<evidence type="ECO:0000313" key="8">
    <source>
        <dbReference type="RefSeq" id="XP_022326513.1"/>
    </source>
</evidence>
<dbReference type="OrthoDB" id="6117380at2759"/>
<dbReference type="Pfam" id="PF00335">
    <property type="entry name" value="Tetraspanin"/>
    <property type="match status" value="1"/>
</dbReference>
<dbReference type="RefSeq" id="XP_022326513.1">
    <property type="nucleotide sequence ID" value="XM_022470805.1"/>
</dbReference>
<feature type="transmembrane region" description="Helical" evidence="6">
    <location>
        <begin position="61"/>
        <end position="82"/>
    </location>
</feature>
<organism evidence="7 8">
    <name type="scientific">Crassostrea virginica</name>
    <name type="common">Eastern oyster</name>
    <dbReference type="NCBI Taxonomy" id="6565"/>
    <lineage>
        <taxon>Eukaryota</taxon>
        <taxon>Metazoa</taxon>
        <taxon>Spiralia</taxon>
        <taxon>Lophotrochozoa</taxon>
        <taxon>Mollusca</taxon>
        <taxon>Bivalvia</taxon>
        <taxon>Autobranchia</taxon>
        <taxon>Pteriomorphia</taxon>
        <taxon>Ostreida</taxon>
        <taxon>Ostreoidea</taxon>
        <taxon>Ostreidae</taxon>
        <taxon>Crassostrea</taxon>
    </lineage>
</organism>
<dbReference type="Proteomes" id="UP000694844">
    <property type="component" value="Chromosome 3"/>
</dbReference>
<reference evidence="8" key="1">
    <citation type="submission" date="2025-08" db="UniProtKB">
        <authorList>
            <consortium name="RefSeq"/>
        </authorList>
    </citation>
    <scope>IDENTIFICATION</scope>
    <source>
        <tissue evidence="8">Whole sample</tissue>
    </source>
</reference>
<sequence>MNLLGTAGAIFLIIQNIVVLLLGLGLIIVGSLIYKESGLVNDDISPVLNAITGGDFTLSDLIRIIAIVIIVIGVFSFLVSGLGIVGTCGKFRPVLVVYAVIVFLCGATEVFVLAEVAKLKLKLNNAIKGELLTVLSYYKGYNVDVISIAWNLIFYLFECCGVNKQSLVDDFQSTAWSRGSDVIPGYCCREATLSTASSLNGTACTTSPTAQNAYMNSGCYDFLNDRLTKYSDGVISVATFILVTETLAIIATLILFWQITVDVDHKRAGRTTGRVIDLPASQRNQQPGVQSGATTSTAVV</sequence>
<proteinExistence type="predicted"/>
<evidence type="ECO:0000256" key="3">
    <source>
        <dbReference type="ARBA" id="ARBA00022989"/>
    </source>
</evidence>
<accession>A0A8B8DEZ0</accession>
<evidence type="ECO:0000313" key="7">
    <source>
        <dbReference type="Proteomes" id="UP000694844"/>
    </source>
</evidence>
<dbReference type="AlphaFoldDB" id="A0A8B8DEZ0"/>
<evidence type="ECO:0000256" key="4">
    <source>
        <dbReference type="ARBA" id="ARBA00023136"/>
    </source>
</evidence>
<feature type="transmembrane region" description="Helical" evidence="6">
    <location>
        <begin position="94"/>
        <end position="114"/>
    </location>
</feature>
<dbReference type="GeneID" id="111126287"/>
<comment type="subcellular location">
    <subcellularLocation>
        <location evidence="1">Membrane</location>
        <topology evidence="1">Multi-pass membrane protein</topology>
    </subcellularLocation>
</comment>
<feature type="transmembrane region" description="Helical" evidence="6">
    <location>
        <begin position="233"/>
        <end position="257"/>
    </location>
</feature>
<evidence type="ECO:0000256" key="2">
    <source>
        <dbReference type="ARBA" id="ARBA00022692"/>
    </source>
</evidence>
<gene>
    <name evidence="8" type="primary">LOC111126287</name>
</gene>
<feature type="transmembrane region" description="Helical" evidence="6">
    <location>
        <begin position="7"/>
        <end position="34"/>
    </location>
</feature>
<name>A0A8B8DEZ0_CRAVI</name>